<evidence type="ECO:0000313" key="3">
    <source>
        <dbReference type="Proteomes" id="UP000297295"/>
    </source>
</evidence>
<organism evidence="2 3">
    <name type="scientific">Methanolobus halotolerans</name>
    <dbReference type="NCBI Taxonomy" id="2052935"/>
    <lineage>
        <taxon>Archaea</taxon>
        <taxon>Methanobacteriati</taxon>
        <taxon>Methanobacteriota</taxon>
        <taxon>Stenosarchaea group</taxon>
        <taxon>Methanomicrobia</taxon>
        <taxon>Methanosarcinales</taxon>
        <taxon>Methanosarcinaceae</taxon>
        <taxon>Methanolobus</taxon>
    </lineage>
</organism>
<feature type="transmembrane region" description="Helical" evidence="1">
    <location>
        <begin position="21"/>
        <end position="45"/>
    </location>
</feature>
<keyword evidence="1" id="KW-0472">Membrane</keyword>
<comment type="caution">
    <text evidence="2">The sequence shown here is derived from an EMBL/GenBank/DDBJ whole genome shotgun (WGS) entry which is preliminary data.</text>
</comment>
<keyword evidence="1" id="KW-1133">Transmembrane helix</keyword>
<reference evidence="2 3" key="1">
    <citation type="submission" date="2017-11" db="EMBL/GenBank/DDBJ databases">
        <title>Isolation and Characterization of Methanogenic Archaea from Saline Meromictic Lake at Siberia.</title>
        <authorList>
            <person name="Shen Y."/>
            <person name="Huang H.-H."/>
            <person name="Lai M.-C."/>
            <person name="Chen S.-C."/>
        </authorList>
    </citation>
    <scope>NUCLEOTIDE SEQUENCE [LARGE SCALE GENOMIC DNA]</scope>
    <source>
        <strain evidence="2 3">SY-01</strain>
    </source>
</reference>
<name>A0A4E0PZI4_9EURY</name>
<evidence type="ECO:0000256" key="1">
    <source>
        <dbReference type="SAM" id="Phobius"/>
    </source>
</evidence>
<keyword evidence="3" id="KW-1185">Reference proteome</keyword>
<proteinExistence type="predicted"/>
<gene>
    <name evidence="2" type="ORF">CUN85_05940</name>
</gene>
<dbReference type="Proteomes" id="UP000297295">
    <property type="component" value="Unassembled WGS sequence"/>
</dbReference>
<protein>
    <submittedName>
        <fullName evidence="2">Uncharacterized protein</fullName>
    </submittedName>
</protein>
<evidence type="ECO:0000313" key="2">
    <source>
        <dbReference type="EMBL" id="TGC09375.1"/>
    </source>
</evidence>
<keyword evidence="1" id="KW-0812">Transmembrane</keyword>
<sequence length="82" mass="9348">MLAIRSTKTKKVLNNKQTGKYIIICIIKVFGIHLDQFPVNLIGLFNHTPDRKHHQECKGIRIRTRGKDIRISRAKPAGLCKG</sequence>
<dbReference type="EMBL" id="PGGK01000005">
    <property type="protein sequence ID" value="TGC09375.1"/>
    <property type="molecule type" value="Genomic_DNA"/>
</dbReference>
<dbReference type="AlphaFoldDB" id="A0A4E0PZI4"/>
<accession>A0A4E0PZI4</accession>